<feature type="transmembrane region" description="Helical" evidence="6">
    <location>
        <begin position="383"/>
        <end position="405"/>
    </location>
</feature>
<dbReference type="InterPro" id="IPR004841">
    <property type="entry name" value="AA-permease/SLC12A_dom"/>
</dbReference>
<organism evidence="8 9">
    <name type="scientific">Microbacterium soli</name>
    <dbReference type="NCBI Taxonomy" id="446075"/>
    <lineage>
        <taxon>Bacteria</taxon>
        <taxon>Bacillati</taxon>
        <taxon>Actinomycetota</taxon>
        <taxon>Actinomycetes</taxon>
        <taxon>Micrococcales</taxon>
        <taxon>Microbacteriaceae</taxon>
        <taxon>Microbacterium</taxon>
    </lineage>
</organism>
<comment type="caution">
    <text evidence="8">The sequence shown here is derived from an EMBL/GenBank/DDBJ whole genome shotgun (WGS) entry which is preliminary data.</text>
</comment>
<keyword evidence="4 6" id="KW-0472">Membrane</keyword>
<protein>
    <submittedName>
        <fullName evidence="8">APC family permease</fullName>
    </submittedName>
</protein>
<feature type="transmembrane region" description="Helical" evidence="6">
    <location>
        <begin position="32"/>
        <end position="53"/>
    </location>
</feature>
<evidence type="ECO:0000256" key="6">
    <source>
        <dbReference type="SAM" id="Phobius"/>
    </source>
</evidence>
<dbReference type="Gene3D" id="1.20.1740.10">
    <property type="entry name" value="Amino acid/polyamine transporter I"/>
    <property type="match status" value="1"/>
</dbReference>
<feature type="region of interest" description="Disordered" evidence="5">
    <location>
        <begin position="1"/>
        <end position="22"/>
    </location>
</feature>
<gene>
    <name evidence="8" type="ORF">GCM10022383_13260</name>
</gene>
<dbReference type="PANTHER" id="PTHR42770:SF11">
    <property type="entry name" value="INNER MEMBRANE TRANSPORT PROTEIN YBAT"/>
    <property type="match status" value="1"/>
</dbReference>
<name>A0ABP7N5E2_9MICO</name>
<evidence type="ECO:0000256" key="2">
    <source>
        <dbReference type="ARBA" id="ARBA00022692"/>
    </source>
</evidence>
<feature type="transmembrane region" description="Helical" evidence="6">
    <location>
        <begin position="214"/>
        <end position="236"/>
    </location>
</feature>
<dbReference type="EMBL" id="BAABCP010000001">
    <property type="protein sequence ID" value="GAA3936283.1"/>
    <property type="molecule type" value="Genomic_DNA"/>
</dbReference>
<feature type="transmembrane region" description="Helical" evidence="6">
    <location>
        <begin position="358"/>
        <end position="377"/>
    </location>
</feature>
<keyword evidence="3 6" id="KW-1133">Transmembrane helix</keyword>
<evidence type="ECO:0000259" key="7">
    <source>
        <dbReference type="Pfam" id="PF00324"/>
    </source>
</evidence>
<dbReference type="PANTHER" id="PTHR42770">
    <property type="entry name" value="AMINO ACID TRANSPORTER-RELATED"/>
    <property type="match status" value="1"/>
</dbReference>
<sequence>MTEKMDSTVSAQPQAAKEASDRGTLQKDSLSWGHVALLSLAGCGPAAVIALNLQFMGQFAGLALVFAFVLVWPAILLFMNSLAEFSRRITSAGGLYAYNLRTWGPKFGFVYGWTFMGAYMVLAAAGFAVFGGWLAEWLLSQFGLDIPWWLITLVALAAVTVLSMLGITESMRTSLVLIGVSVAVILALALWIVVTGGDSQGGGFSGEPLIPGGAGTLGWAGIGLAMTYGVLSHAGIEEGTTLSEEVRKPKKNVGKGLWVVATILPAFYILVSYAMVHGYGIARIDEFGQDPAPLQTIALHYWGEVGLGIVVVAAIISILGFSQAGYLAGTRVMFTLGRDHVLPRWIGLSSERRTPANASIAMGVVCLILGIPLGLIVGPFDVWGYFGFLVGIFFLVSYIVTNIAIVVYSRREGFFTVFRHGVLPILAALIFAYPLYSSLWPIPPGEYAVLPWVYAAWVLIGVVLLVITAKRRPQVLERMMEEETKW</sequence>
<dbReference type="InterPro" id="IPR050367">
    <property type="entry name" value="APC_superfamily"/>
</dbReference>
<evidence type="ECO:0000313" key="9">
    <source>
        <dbReference type="Proteomes" id="UP001501591"/>
    </source>
</evidence>
<evidence type="ECO:0000313" key="8">
    <source>
        <dbReference type="EMBL" id="GAA3936283.1"/>
    </source>
</evidence>
<evidence type="ECO:0000256" key="5">
    <source>
        <dbReference type="SAM" id="MobiDB-lite"/>
    </source>
</evidence>
<dbReference type="Pfam" id="PF00324">
    <property type="entry name" value="AA_permease"/>
    <property type="match status" value="1"/>
</dbReference>
<dbReference type="RefSeq" id="WP_344818740.1">
    <property type="nucleotide sequence ID" value="NZ_BAABCP010000001.1"/>
</dbReference>
<feature type="transmembrane region" description="Helical" evidence="6">
    <location>
        <begin position="257"/>
        <end position="279"/>
    </location>
</feature>
<evidence type="ECO:0000256" key="4">
    <source>
        <dbReference type="ARBA" id="ARBA00023136"/>
    </source>
</evidence>
<keyword evidence="2 6" id="KW-0812">Transmembrane</keyword>
<feature type="transmembrane region" description="Helical" evidence="6">
    <location>
        <begin position="174"/>
        <end position="194"/>
    </location>
</feature>
<evidence type="ECO:0000256" key="3">
    <source>
        <dbReference type="ARBA" id="ARBA00022989"/>
    </source>
</evidence>
<feature type="transmembrane region" description="Helical" evidence="6">
    <location>
        <begin position="299"/>
        <end position="321"/>
    </location>
</feature>
<reference evidence="9" key="1">
    <citation type="journal article" date="2019" name="Int. J. Syst. Evol. Microbiol.">
        <title>The Global Catalogue of Microorganisms (GCM) 10K type strain sequencing project: providing services to taxonomists for standard genome sequencing and annotation.</title>
        <authorList>
            <consortium name="The Broad Institute Genomics Platform"/>
            <consortium name="The Broad Institute Genome Sequencing Center for Infectious Disease"/>
            <person name="Wu L."/>
            <person name="Ma J."/>
        </authorList>
    </citation>
    <scope>NUCLEOTIDE SEQUENCE [LARGE SCALE GENOMIC DNA]</scope>
    <source>
        <strain evidence="9">JCM 17024</strain>
    </source>
</reference>
<feature type="transmembrane region" description="Helical" evidence="6">
    <location>
        <begin position="110"/>
        <end position="134"/>
    </location>
</feature>
<feature type="transmembrane region" description="Helical" evidence="6">
    <location>
        <begin position="146"/>
        <end position="167"/>
    </location>
</feature>
<feature type="transmembrane region" description="Helical" evidence="6">
    <location>
        <begin position="59"/>
        <end position="79"/>
    </location>
</feature>
<accession>A0ABP7N5E2</accession>
<dbReference type="Proteomes" id="UP001501591">
    <property type="component" value="Unassembled WGS sequence"/>
</dbReference>
<comment type="subcellular location">
    <subcellularLocation>
        <location evidence="1">Membrane</location>
        <topology evidence="1">Multi-pass membrane protein</topology>
    </subcellularLocation>
</comment>
<feature type="domain" description="Amino acid permease/ SLC12A" evidence="7">
    <location>
        <begin position="34"/>
        <end position="408"/>
    </location>
</feature>
<dbReference type="PIRSF" id="PIRSF006060">
    <property type="entry name" value="AA_transporter"/>
    <property type="match status" value="1"/>
</dbReference>
<proteinExistence type="predicted"/>
<feature type="transmembrane region" description="Helical" evidence="6">
    <location>
        <begin position="448"/>
        <end position="469"/>
    </location>
</feature>
<keyword evidence="9" id="KW-1185">Reference proteome</keyword>
<evidence type="ECO:0000256" key="1">
    <source>
        <dbReference type="ARBA" id="ARBA00004141"/>
    </source>
</evidence>
<feature type="transmembrane region" description="Helical" evidence="6">
    <location>
        <begin position="417"/>
        <end position="436"/>
    </location>
</feature>